<accession>A0A4Q0MMH7</accession>
<dbReference type="Proteomes" id="UP000289708">
    <property type="component" value="Unassembled WGS sequence"/>
</dbReference>
<evidence type="ECO:0000313" key="2">
    <source>
        <dbReference type="Proteomes" id="UP000289708"/>
    </source>
</evidence>
<protein>
    <submittedName>
        <fullName evidence="1">Uncharacterized protein</fullName>
    </submittedName>
</protein>
<organism evidence="1 2">
    <name type="scientific">Hansschlegelia zhihuaiae</name>
    <dbReference type="NCBI Taxonomy" id="405005"/>
    <lineage>
        <taxon>Bacteria</taxon>
        <taxon>Pseudomonadati</taxon>
        <taxon>Pseudomonadota</taxon>
        <taxon>Alphaproteobacteria</taxon>
        <taxon>Hyphomicrobiales</taxon>
        <taxon>Methylopilaceae</taxon>
        <taxon>Hansschlegelia</taxon>
    </lineage>
</organism>
<name>A0A4Q0MMH7_9HYPH</name>
<dbReference type="RefSeq" id="WP_128775981.1">
    <property type="nucleotide sequence ID" value="NZ_RYFI01000002.1"/>
</dbReference>
<keyword evidence="2" id="KW-1185">Reference proteome</keyword>
<evidence type="ECO:0000313" key="1">
    <source>
        <dbReference type="EMBL" id="RXF74991.1"/>
    </source>
</evidence>
<dbReference type="AlphaFoldDB" id="A0A4Q0MMH7"/>
<comment type="caution">
    <text evidence="1">The sequence shown here is derived from an EMBL/GenBank/DDBJ whole genome shotgun (WGS) entry which is preliminary data.</text>
</comment>
<dbReference type="EMBL" id="RYFI01000002">
    <property type="protein sequence ID" value="RXF74991.1"/>
    <property type="molecule type" value="Genomic_DNA"/>
</dbReference>
<sequence>MAVLDALVALEGRLASRQNAPQGSAEAVGRIRAAASLATGIRETLASVPRPRRQAGRALRQCGELERAIALALEALGETPRLLEPPQASVSPVADAAGGYDEFEDDALVAEHALVDGAVEESAAQFDTVAAETDRFPRAVMLVNGEALDLTDEHAAAPLAASPSPSPAAATRPVMPKAWTPGLLESLSEEEKAILFA</sequence>
<proteinExistence type="predicted"/>
<gene>
    <name evidence="1" type="ORF">EK403_02750</name>
</gene>
<reference evidence="1 2" key="1">
    <citation type="submission" date="2018-12" db="EMBL/GenBank/DDBJ databases">
        <title>bacterium Hansschlegelia zhihuaiae S113.</title>
        <authorList>
            <person name="He J."/>
        </authorList>
    </citation>
    <scope>NUCLEOTIDE SEQUENCE [LARGE SCALE GENOMIC DNA]</scope>
    <source>
        <strain evidence="1 2">S 113</strain>
    </source>
</reference>